<dbReference type="Pfam" id="PF00111">
    <property type="entry name" value="Fer2"/>
    <property type="match status" value="1"/>
</dbReference>
<proteinExistence type="inferred from homology"/>
<evidence type="ECO:0000256" key="6">
    <source>
        <dbReference type="ARBA" id="ARBA00034078"/>
    </source>
</evidence>
<evidence type="ECO:0000313" key="10">
    <source>
        <dbReference type="Proteomes" id="UP000001208"/>
    </source>
</evidence>
<keyword evidence="5" id="KW-0411">Iron-sulfur</keyword>
<organism evidence="9 10">
    <name type="scientific">Chloroherpeton thalassium (strain ATCC 35110 / GB-78)</name>
    <dbReference type="NCBI Taxonomy" id="517418"/>
    <lineage>
        <taxon>Bacteria</taxon>
        <taxon>Pseudomonadati</taxon>
        <taxon>Chlorobiota</taxon>
        <taxon>Chlorobiia</taxon>
        <taxon>Chlorobiales</taxon>
        <taxon>Chloroherpetonaceae</taxon>
        <taxon>Chloroherpeton</taxon>
    </lineage>
</organism>
<sequence>MPQVEINGTLFHADLEDSILDVARKEKSHIGYSCGGNGACQTCEVVVHEGMEALSEINPTEMAWLTPQKREEGHRLACQAKIVQDGIPIRVTTRVQMLMEIFTKTFNKEDRAEDTPGPDPKAVSAFIKFIGKETVSHLAVVPSAAMNSAFKLVEGDYSPSTIKEALKAWREQIPDIEPRFDKLSDAVAKLSQMKPENLPKSLQPVFESAEPLAKGLSELVGNFIGAAAKGNPFAPKKPRPGVHHIDIEMPEKNTKHFSEENNG</sequence>
<dbReference type="GO" id="GO:0051537">
    <property type="term" value="F:2 iron, 2 sulfur cluster binding"/>
    <property type="evidence" value="ECO:0007669"/>
    <property type="project" value="UniProtKB-KW"/>
</dbReference>
<dbReference type="AlphaFoldDB" id="B3QZ28"/>
<comment type="cofactor">
    <cofactor evidence="6">
        <name>[2Fe-2S] cluster</name>
        <dbReference type="ChEBI" id="CHEBI:190135"/>
    </cofactor>
</comment>
<dbReference type="Gene3D" id="3.10.20.30">
    <property type="match status" value="1"/>
</dbReference>
<keyword evidence="2" id="KW-0001">2Fe-2S</keyword>
<dbReference type="InterPro" id="IPR012675">
    <property type="entry name" value="Beta-grasp_dom_sf"/>
</dbReference>
<evidence type="ECO:0000256" key="2">
    <source>
        <dbReference type="ARBA" id="ARBA00022714"/>
    </source>
</evidence>
<gene>
    <name evidence="9" type="ordered locus">Ctha_1258</name>
</gene>
<dbReference type="RefSeq" id="WP_012499805.1">
    <property type="nucleotide sequence ID" value="NC_011026.1"/>
</dbReference>
<keyword evidence="4" id="KW-0408">Iron</keyword>
<reference evidence="9 10" key="1">
    <citation type="submission" date="2008-06" db="EMBL/GenBank/DDBJ databases">
        <title>Complete sequence of Chloroherpeton thalassium ATCC 35110.</title>
        <authorList>
            <consortium name="US DOE Joint Genome Institute"/>
            <person name="Lucas S."/>
            <person name="Copeland A."/>
            <person name="Lapidus A."/>
            <person name="Glavina del Rio T."/>
            <person name="Dalin E."/>
            <person name="Tice H."/>
            <person name="Bruce D."/>
            <person name="Goodwin L."/>
            <person name="Pitluck S."/>
            <person name="Schmutz J."/>
            <person name="Larimer F."/>
            <person name="Land M."/>
            <person name="Hauser L."/>
            <person name="Kyrpides N."/>
            <person name="Mikhailova N."/>
            <person name="Liu Z."/>
            <person name="Li T."/>
            <person name="Zhao F."/>
            <person name="Overmann J."/>
            <person name="Bryant D.A."/>
            <person name="Richardson P."/>
        </authorList>
    </citation>
    <scope>NUCLEOTIDE SEQUENCE [LARGE SCALE GENOMIC DNA]</scope>
    <source>
        <strain evidence="10">ATCC 35110 / GB-78</strain>
    </source>
</reference>
<dbReference type="KEGG" id="cts:Ctha_1258"/>
<dbReference type="InterPro" id="IPR036010">
    <property type="entry name" value="2Fe-2S_ferredoxin-like_sf"/>
</dbReference>
<dbReference type="PROSITE" id="PS51085">
    <property type="entry name" value="2FE2S_FER_2"/>
    <property type="match status" value="1"/>
</dbReference>
<dbReference type="InterPro" id="IPR001041">
    <property type="entry name" value="2Fe-2S_ferredoxin-type"/>
</dbReference>
<dbReference type="GO" id="GO:0140647">
    <property type="term" value="P:P450-containing electron transport chain"/>
    <property type="evidence" value="ECO:0007669"/>
    <property type="project" value="InterPro"/>
</dbReference>
<feature type="compositionally biased region" description="Basic and acidic residues" evidence="7">
    <location>
        <begin position="243"/>
        <end position="263"/>
    </location>
</feature>
<evidence type="ECO:0000256" key="5">
    <source>
        <dbReference type="ARBA" id="ARBA00023014"/>
    </source>
</evidence>
<comment type="similarity">
    <text evidence="1">Belongs to the adrenodoxin/putidaredoxin family.</text>
</comment>
<keyword evidence="10" id="KW-1185">Reference proteome</keyword>
<evidence type="ECO:0000256" key="3">
    <source>
        <dbReference type="ARBA" id="ARBA00022723"/>
    </source>
</evidence>
<evidence type="ECO:0000313" key="9">
    <source>
        <dbReference type="EMBL" id="ACF13721.1"/>
    </source>
</evidence>
<feature type="region of interest" description="Disordered" evidence="7">
    <location>
        <begin position="231"/>
        <end position="263"/>
    </location>
</feature>
<evidence type="ECO:0000256" key="4">
    <source>
        <dbReference type="ARBA" id="ARBA00023004"/>
    </source>
</evidence>
<accession>B3QZ28</accession>
<dbReference type="SUPFAM" id="SSF54292">
    <property type="entry name" value="2Fe-2S ferredoxin-like"/>
    <property type="match status" value="1"/>
</dbReference>
<feature type="domain" description="2Fe-2S ferredoxin-type" evidence="8">
    <location>
        <begin position="2"/>
        <end position="95"/>
    </location>
</feature>
<dbReference type="GO" id="GO:0046872">
    <property type="term" value="F:metal ion binding"/>
    <property type="evidence" value="ECO:0007669"/>
    <property type="project" value="UniProtKB-KW"/>
</dbReference>
<dbReference type="PANTHER" id="PTHR23426:SF65">
    <property type="entry name" value="FERREDOXIN-2, MITOCHONDRIAL"/>
    <property type="match status" value="1"/>
</dbReference>
<dbReference type="InterPro" id="IPR001055">
    <property type="entry name" value="Adrenodoxin-like"/>
</dbReference>
<dbReference type="OrthoDB" id="9799640at2"/>
<evidence type="ECO:0000256" key="7">
    <source>
        <dbReference type="SAM" id="MobiDB-lite"/>
    </source>
</evidence>
<dbReference type="CDD" id="cd00207">
    <property type="entry name" value="fer2"/>
    <property type="match status" value="1"/>
</dbReference>
<dbReference type="EMBL" id="CP001100">
    <property type="protein sequence ID" value="ACF13721.1"/>
    <property type="molecule type" value="Genomic_DNA"/>
</dbReference>
<evidence type="ECO:0000259" key="8">
    <source>
        <dbReference type="PROSITE" id="PS51085"/>
    </source>
</evidence>
<dbReference type="HOGENOM" id="CLU_1056456_0_0_10"/>
<evidence type="ECO:0000256" key="1">
    <source>
        <dbReference type="ARBA" id="ARBA00010914"/>
    </source>
</evidence>
<dbReference type="eggNOG" id="COG0633">
    <property type="taxonomic scope" value="Bacteria"/>
</dbReference>
<dbReference type="GO" id="GO:0009055">
    <property type="term" value="F:electron transfer activity"/>
    <property type="evidence" value="ECO:0007669"/>
    <property type="project" value="TreeGrafter"/>
</dbReference>
<name>B3QZ28_CHLT3</name>
<dbReference type="PANTHER" id="PTHR23426">
    <property type="entry name" value="FERREDOXIN/ADRENODOXIN"/>
    <property type="match status" value="1"/>
</dbReference>
<protein>
    <submittedName>
        <fullName evidence="9">Ferredoxin</fullName>
    </submittedName>
</protein>
<dbReference type="STRING" id="517418.Ctha_1258"/>
<dbReference type="Proteomes" id="UP000001208">
    <property type="component" value="Chromosome"/>
</dbReference>
<keyword evidence="3" id="KW-0479">Metal-binding</keyword>